<accession>A0ABR2X4W9</accession>
<name>A0ABR2X4W9_9FUNG</name>
<dbReference type="PROSITE" id="PS51257">
    <property type="entry name" value="PROKAR_LIPOPROTEIN"/>
    <property type="match status" value="1"/>
</dbReference>
<keyword evidence="1" id="KW-0732">Signal</keyword>
<proteinExistence type="predicted"/>
<dbReference type="EMBL" id="JASJQH010000005">
    <property type="protein sequence ID" value="KAK9768771.1"/>
    <property type="molecule type" value="Genomic_DNA"/>
</dbReference>
<keyword evidence="3" id="KW-1185">Reference proteome</keyword>
<evidence type="ECO:0000256" key="1">
    <source>
        <dbReference type="SAM" id="SignalP"/>
    </source>
</evidence>
<dbReference type="Proteomes" id="UP001479436">
    <property type="component" value="Unassembled WGS sequence"/>
</dbReference>
<protein>
    <submittedName>
        <fullName evidence="2">Uncharacterized protein</fullName>
    </submittedName>
</protein>
<organism evidence="2 3">
    <name type="scientific">Basidiobolus ranarum</name>
    <dbReference type="NCBI Taxonomy" id="34480"/>
    <lineage>
        <taxon>Eukaryota</taxon>
        <taxon>Fungi</taxon>
        <taxon>Fungi incertae sedis</taxon>
        <taxon>Zoopagomycota</taxon>
        <taxon>Entomophthoromycotina</taxon>
        <taxon>Basidiobolomycetes</taxon>
        <taxon>Basidiobolales</taxon>
        <taxon>Basidiobolaceae</taxon>
        <taxon>Basidiobolus</taxon>
    </lineage>
</organism>
<gene>
    <name evidence="2" type="ORF">K7432_000292</name>
</gene>
<reference evidence="2 3" key="1">
    <citation type="submission" date="2023-04" db="EMBL/GenBank/DDBJ databases">
        <title>Genome of Basidiobolus ranarum AG-B5.</title>
        <authorList>
            <person name="Stajich J.E."/>
            <person name="Carter-House D."/>
            <person name="Gryganskyi A."/>
        </authorList>
    </citation>
    <scope>NUCLEOTIDE SEQUENCE [LARGE SCALE GENOMIC DNA]</scope>
    <source>
        <strain evidence="2 3">AG-B5</strain>
    </source>
</reference>
<feature type="signal peptide" evidence="1">
    <location>
        <begin position="1"/>
        <end position="18"/>
    </location>
</feature>
<sequence length="169" mass="18779">MFLRILTLMLVMTGCILSKPRLGMRYDASPPPTCIDNDLGQNTTSEHNACDSIIETYPMYKPCCEQHRECYARCAPAGTKESCDKEFRFCLQQTCGAGKRKFVRSRCASGWSWYGPGMNSHNVASSSDFSCAEYKTIQSKSCPNIEEQAIESVKSGENVESAESDPTLD</sequence>
<evidence type="ECO:0000313" key="2">
    <source>
        <dbReference type="EMBL" id="KAK9768771.1"/>
    </source>
</evidence>
<evidence type="ECO:0000313" key="3">
    <source>
        <dbReference type="Proteomes" id="UP001479436"/>
    </source>
</evidence>
<feature type="chain" id="PRO_5045554517" evidence="1">
    <location>
        <begin position="19"/>
        <end position="169"/>
    </location>
</feature>
<comment type="caution">
    <text evidence="2">The sequence shown here is derived from an EMBL/GenBank/DDBJ whole genome shotgun (WGS) entry which is preliminary data.</text>
</comment>